<accession>A0ABR3VTS7</accession>
<keyword evidence="8" id="KW-1185">Reference proteome</keyword>
<comment type="caution">
    <text evidence="4">Lacks conserved residue(s) required for the propagation of feature annotation.</text>
</comment>
<keyword evidence="3 4" id="KW-0472">Membrane</keyword>
<comment type="catalytic activity">
    <reaction evidence="4">
        <text>ATP + H2O + phospholipidSide 1 = ADP + phosphate + phospholipidSide 2.</text>
        <dbReference type="EC" id="7.6.2.1"/>
    </reaction>
</comment>
<comment type="subcellular location">
    <subcellularLocation>
        <location evidence="4">Membrane</location>
        <topology evidence="4">Multi-pass membrane protein</topology>
    </subcellularLocation>
</comment>
<keyword evidence="4" id="KW-1278">Translocase</keyword>
<evidence type="ECO:0000256" key="5">
    <source>
        <dbReference type="SAM" id="MobiDB-lite"/>
    </source>
</evidence>
<dbReference type="PANTHER" id="PTHR24092:SF174">
    <property type="entry name" value="PHOSPHOLIPID-TRANSPORTING ATPASE DNF3-RELATED"/>
    <property type="match status" value="1"/>
</dbReference>
<evidence type="ECO:0000313" key="8">
    <source>
        <dbReference type="Proteomes" id="UP001586593"/>
    </source>
</evidence>
<dbReference type="InterPro" id="IPR032631">
    <property type="entry name" value="P-type_ATPase_N"/>
</dbReference>
<keyword evidence="4" id="KW-0547">Nucleotide-binding</keyword>
<feature type="region of interest" description="Disordered" evidence="5">
    <location>
        <begin position="762"/>
        <end position="859"/>
    </location>
</feature>
<feature type="domain" description="P-type ATPase N-terminal" evidence="6">
    <location>
        <begin position="95"/>
        <end position="152"/>
    </location>
</feature>
<dbReference type="SUPFAM" id="SSF81660">
    <property type="entry name" value="Metal cation-transporting ATPase, ATP-binding domain N"/>
    <property type="match status" value="1"/>
</dbReference>
<evidence type="ECO:0000256" key="3">
    <source>
        <dbReference type="ARBA" id="ARBA00023136"/>
    </source>
</evidence>
<evidence type="ECO:0000256" key="2">
    <source>
        <dbReference type="ARBA" id="ARBA00022989"/>
    </source>
</evidence>
<dbReference type="EC" id="7.6.2.1" evidence="4"/>
<dbReference type="Pfam" id="PF13246">
    <property type="entry name" value="Cation_ATPase"/>
    <property type="match status" value="1"/>
</dbReference>
<keyword evidence="2 4" id="KW-1133">Transmembrane helix</keyword>
<dbReference type="NCBIfam" id="TIGR01652">
    <property type="entry name" value="ATPase-Plipid"/>
    <property type="match status" value="1"/>
</dbReference>
<keyword evidence="4" id="KW-0460">Magnesium</keyword>
<comment type="similarity">
    <text evidence="4">Belongs to the cation transport ATPase (P-type) (TC 3.A.3) family. Type IV subfamily.</text>
</comment>
<evidence type="ECO:0000256" key="4">
    <source>
        <dbReference type="RuleBase" id="RU362033"/>
    </source>
</evidence>
<sequence>MTVYHGGDIDAVSIEKRAAAAAAGSPAPRRSNIPRTRTRHVAAAHAWKTSVRRLYRRFVLELLLRRRALPPSQDGRHIPLRLADGDGQPLIDERRGHPFVSNAIRTSRYTVYDFLPKQILFQFSRLANFYFLCVGVPQTIPGLSTTGNYTTILPLLFFVLLTVVKEGYDDWKRHRLDKVENARIAFALRRRGEGDSLSAGRRRFLRLPPRWVPLGRQRPRPEAASAARDAEEPSESGFQWTATRWRDLRVGDVIKLSRDDDVPADVVLLHADGENGLAYIETMALDGETNLKSKQVSPAIEGCDTIDGIVRCSAEFVVEDPNPNLYRFDGRVTVDGTTTRPLTLSEVIYRGSTLRNTARAVGLVINTGEECKIRRNANRHPSAKKPALERIANRVVVTLAVYVVVLSVGCSMGYLLWRQSTERRSWYLADASVAFQEIIIGYAIQFNNVIPLALYVSLEIVKLGQMLMLNSDLDMYDEVSDTPARCNTNTILENLGQVGYVFSDKTGTLTENVMKFRKMSIAGTAWLHDADLAEETTTSDAMPDAADVRLAADGKGKEVVVVEAAVAPSQPAPARTRRSLGDEMRVANDLSLVPSRATSLARRSSSHWRSSARPDHVQPDLTTTDLLEYVRLRPDSPFARRAVQYILALAVCHTCLPETKDGRLEYQAASPDELALVRAARELGFVVAQRSTRSLTLRIRGPDGAVQHRIYDILDVIEFSSKRKKMSVVVRCPDGRIWFVCKGADSAILPRLKMAHLAMQKANERSAGAPQQLRRSAEPDLEEGSRPPSRHRGTQQDFFERGGQQEQVVRDQPGDQVGGPPAAADQRPHRLAGRGAQTPAAAAPVVLSGGSTRGGGDAQ</sequence>
<dbReference type="Gene3D" id="3.40.1110.10">
    <property type="entry name" value="Calcium-transporting ATPase, cytoplasmic domain N"/>
    <property type="match status" value="1"/>
</dbReference>
<evidence type="ECO:0000259" key="6">
    <source>
        <dbReference type="Pfam" id="PF16209"/>
    </source>
</evidence>
<organism evidence="7 8">
    <name type="scientific">Phialemonium thermophilum</name>
    <dbReference type="NCBI Taxonomy" id="223376"/>
    <lineage>
        <taxon>Eukaryota</taxon>
        <taxon>Fungi</taxon>
        <taxon>Dikarya</taxon>
        <taxon>Ascomycota</taxon>
        <taxon>Pezizomycotina</taxon>
        <taxon>Sordariomycetes</taxon>
        <taxon>Sordariomycetidae</taxon>
        <taxon>Cephalothecales</taxon>
        <taxon>Cephalothecaceae</taxon>
        <taxon>Phialemonium</taxon>
    </lineage>
</organism>
<protein>
    <recommendedName>
        <fullName evidence="4">Phospholipid-transporting ATPase</fullName>
        <ecNumber evidence="4">7.6.2.1</ecNumber>
    </recommendedName>
</protein>
<dbReference type="InterPro" id="IPR008250">
    <property type="entry name" value="ATPase_P-typ_transduc_dom_A_sf"/>
</dbReference>
<dbReference type="InterPro" id="IPR006539">
    <property type="entry name" value="P-type_ATPase_IV"/>
</dbReference>
<feature type="transmembrane region" description="Helical" evidence="4">
    <location>
        <begin position="395"/>
        <end position="417"/>
    </location>
</feature>
<dbReference type="Pfam" id="PF16209">
    <property type="entry name" value="PhoLip_ATPase_N"/>
    <property type="match status" value="1"/>
</dbReference>
<proteinExistence type="inferred from homology"/>
<dbReference type="SUPFAM" id="SSF81665">
    <property type="entry name" value="Calcium ATPase, transmembrane domain M"/>
    <property type="match status" value="1"/>
</dbReference>
<dbReference type="InterPro" id="IPR018303">
    <property type="entry name" value="ATPase_P-typ_P_site"/>
</dbReference>
<dbReference type="EMBL" id="JAZHXJ010001307">
    <property type="protein sequence ID" value="KAL1845036.1"/>
    <property type="molecule type" value="Genomic_DNA"/>
</dbReference>
<dbReference type="InterPro" id="IPR023298">
    <property type="entry name" value="ATPase_P-typ_TM_dom_sf"/>
</dbReference>
<evidence type="ECO:0000313" key="7">
    <source>
        <dbReference type="EMBL" id="KAL1845036.1"/>
    </source>
</evidence>
<feature type="region of interest" description="Disordered" evidence="5">
    <location>
        <begin position="215"/>
        <end position="235"/>
    </location>
</feature>
<keyword evidence="1 4" id="KW-0812">Transmembrane</keyword>
<dbReference type="PROSITE" id="PS00154">
    <property type="entry name" value="ATPASE_E1_E2"/>
    <property type="match status" value="1"/>
</dbReference>
<comment type="caution">
    <text evidence="7">The sequence shown here is derived from an EMBL/GenBank/DDBJ whole genome shotgun (WGS) entry which is preliminary data.</text>
</comment>
<dbReference type="SUPFAM" id="SSF81653">
    <property type="entry name" value="Calcium ATPase, transduction domain A"/>
    <property type="match status" value="1"/>
</dbReference>
<name>A0ABR3VTS7_9PEZI</name>
<reference evidence="7 8" key="1">
    <citation type="journal article" date="2024" name="Commun. Biol.">
        <title>Comparative genomic analysis of thermophilic fungi reveals convergent evolutionary adaptations and gene losses.</title>
        <authorList>
            <person name="Steindorff A.S."/>
            <person name="Aguilar-Pontes M.V."/>
            <person name="Robinson A.J."/>
            <person name="Andreopoulos B."/>
            <person name="LaButti K."/>
            <person name="Kuo A."/>
            <person name="Mondo S."/>
            <person name="Riley R."/>
            <person name="Otillar R."/>
            <person name="Haridas S."/>
            <person name="Lipzen A."/>
            <person name="Grimwood J."/>
            <person name="Schmutz J."/>
            <person name="Clum A."/>
            <person name="Reid I.D."/>
            <person name="Moisan M.C."/>
            <person name="Butler G."/>
            <person name="Nguyen T.T.M."/>
            <person name="Dewar K."/>
            <person name="Conant G."/>
            <person name="Drula E."/>
            <person name="Henrissat B."/>
            <person name="Hansel C."/>
            <person name="Singer S."/>
            <person name="Hutchinson M.I."/>
            <person name="de Vries R.P."/>
            <person name="Natvig D.O."/>
            <person name="Powell A.J."/>
            <person name="Tsang A."/>
            <person name="Grigoriev I.V."/>
        </authorList>
    </citation>
    <scope>NUCLEOTIDE SEQUENCE [LARGE SCALE GENOMIC DNA]</scope>
    <source>
        <strain evidence="7 8">ATCC 24622</strain>
    </source>
</reference>
<keyword evidence="4" id="KW-0067">ATP-binding</keyword>
<dbReference type="Proteomes" id="UP001586593">
    <property type="component" value="Unassembled WGS sequence"/>
</dbReference>
<dbReference type="Gene3D" id="2.70.150.10">
    <property type="entry name" value="Calcium-transporting ATPase, cytoplasmic transduction domain A"/>
    <property type="match status" value="1"/>
</dbReference>
<dbReference type="PANTHER" id="PTHR24092">
    <property type="entry name" value="PROBABLE PHOSPHOLIPID-TRANSPORTING ATPASE"/>
    <property type="match status" value="1"/>
</dbReference>
<evidence type="ECO:0000256" key="1">
    <source>
        <dbReference type="ARBA" id="ARBA00022692"/>
    </source>
</evidence>
<gene>
    <name evidence="7" type="ORF">VTK73DRAFT_1297</name>
</gene>
<dbReference type="InterPro" id="IPR023299">
    <property type="entry name" value="ATPase_P-typ_cyto_dom_N"/>
</dbReference>